<accession>A0ABV9XGM2</accession>
<keyword evidence="4" id="KW-0804">Transcription</keyword>
<dbReference type="PROSITE" id="PS50931">
    <property type="entry name" value="HTH_LYSR"/>
    <property type="match status" value="1"/>
</dbReference>
<dbReference type="InterPro" id="IPR036390">
    <property type="entry name" value="WH_DNA-bd_sf"/>
</dbReference>
<gene>
    <name evidence="7" type="ORF">ACFPM3_20740</name>
</gene>
<evidence type="ECO:0000313" key="8">
    <source>
        <dbReference type="Proteomes" id="UP001595829"/>
    </source>
</evidence>
<dbReference type="InterPro" id="IPR005119">
    <property type="entry name" value="LysR_subst-bd"/>
</dbReference>
<protein>
    <submittedName>
        <fullName evidence="7">LysR family transcriptional regulator</fullName>
    </submittedName>
</protein>
<comment type="caution">
    <text evidence="7">The sequence shown here is derived from an EMBL/GenBank/DDBJ whole genome shotgun (WGS) entry which is preliminary data.</text>
</comment>
<reference evidence="8" key="1">
    <citation type="journal article" date="2019" name="Int. J. Syst. Evol. Microbiol.">
        <title>The Global Catalogue of Microorganisms (GCM) 10K type strain sequencing project: providing services to taxonomists for standard genome sequencing and annotation.</title>
        <authorList>
            <consortium name="The Broad Institute Genomics Platform"/>
            <consortium name="The Broad Institute Genome Sequencing Center for Infectious Disease"/>
            <person name="Wu L."/>
            <person name="Ma J."/>
        </authorList>
    </citation>
    <scope>NUCLEOTIDE SEQUENCE [LARGE SCALE GENOMIC DNA]</scope>
    <source>
        <strain evidence="8">CGMCC 4.1648</strain>
    </source>
</reference>
<dbReference type="Proteomes" id="UP001595829">
    <property type="component" value="Unassembled WGS sequence"/>
</dbReference>
<dbReference type="EMBL" id="JBHSJD010000016">
    <property type="protein sequence ID" value="MFC5024555.1"/>
    <property type="molecule type" value="Genomic_DNA"/>
</dbReference>
<sequence length="309" mass="33065">MHQLRLFLVLADELHFGRAARRLYISQPAFSRQIGRLEEHLGVGLVERSTRRVQLTAAGQALLPKVRAVVEAADALHEAVREQGRAVTGRVVLGCYVTALPVITELVSLVGRRHPGLDVELREVDFVEQAGALLDGRADAVLCYAPVPPGVQTLVMGREPQAVCLPDDHPLAGRPSVSLRDLAGLPVVGLAPAVHREWRDFWAADPRPDGTPVTYTGHAAATFEASISAVSRGHGIRLVSAACRELFPRPGIAYVDVADAPVCTAVLAWAAARRDTPGVRALRQAAGDLATAGDPDPRWSTRRARSGAA</sequence>
<feature type="domain" description="HTH lysR-type" evidence="6">
    <location>
        <begin position="1"/>
        <end position="56"/>
    </location>
</feature>
<dbReference type="Gene3D" id="3.40.190.10">
    <property type="entry name" value="Periplasmic binding protein-like II"/>
    <property type="match status" value="2"/>
</dbReference>
<dbReference type="SUPFAM" id="SSF53850">
    <property type="entry name" value="Periplasmic binding protein-like II"/>
    <property type="match status" value="1"/>
</dbReference>
<keyword evidence="3" id="KW-0238">DNA-binding</keyword>
<feature type="region of interest" description="Disordered" evidence="5">
    <location>
        <begin position="288"/>
        <end position="309"/>
    </location>
</feature>
<dbReference type="RefSeq" id="WP_345687648.1">
    <property type="nucleotide sequence ID" value="NZ_BAABIT010000001.1"/>
</dbReference>
<evidence type="ECO:0000256" key="1">
    <source>
        <dbReference type="ARBA" id="ARBA00009437"/>
    </source>
</evidence>
<dbReference type="SUPFAM" id="SSF46785">
    <property type="entry name" value="Winged helix' DNA-binding domain"/>
    <property type="match status" value="1"/>
</dbReference>
<evidence type="ECO:0000256" key="3">
    <source>
        <dbReference type="ARBA" id="ARBA00023125"/>
    </source>
</evidence>
<feature type="compositionally biased region" description="Basic residues" evidence="5">
    <location>
        <begin position="300"/>
        <end position="309"/>
    </location>
</feature>
<dbReference type="Pfam" id="PF00126">
    <property type="entry name" value="HTH_1"/>
    <property type="match status" value="1"/>
</dbReference>
<name>A0ABV9XGM2_9ACTN</name>
<dbReference type="CDD" id="cd08414">
    <property type="entry name" value="PBP2_LTTR_aromatics_like"/>
    <property type="match status" value="1"/>
</dbReference>
<organism evidence="7 8">
    <name type="scientific">Streptomyces coeruleoprunus</name>
    <dbReference type="NCBI Taxonomy" id="285563"/>
    <lineage>
        <taxon>Bacteria</taxon>
        <taxon>Bacillati</taxon>
        <taxon>Actinomycetota</taxon>
        <taxon>Actinomycetes</taxon>
        <taxon>Kitasatosporales</taxon>
        <taxon>Streptomycetaceae</taxon>
        <taxon>Streptomyces</taxon>
    </lineage>
</organism>
<dbReference type="PRINTS" id="PR00039">
    <property type="entry name" value="HTHLYSR"/>
</dbReference>
<keyword evidence="2" id="KW-0805">Transcription regulation</keyword>
<dbReference type="InterPro" id="IPR000847">
    <property type="entry name" value="LysR_HTH_N"/>
</dbReference>
<comment type="similarity">
    <text evidence="1">Belongs to the LysR transcriptional regulatory family.</text>
</comment>
<evidence type="ECO:0000256" key="4">
    <source>
        <dbReference type="ARBA" id="ARBA00023163"/>
    </source>
</evidence>
<dbReference type="InterPro" id="IPR036388">
    <property type="entry name" value="WH-like_DNA-bd_sf"/>
</dbReference>
<evidence type="ECO:0000256" key="5">
    <source>
        <dbReference type="SAM" id="MobiDB-lite"/>
    </source>
</evidence>
<keyword evidence="8" id="KW-1185">Reference proteome</keyword>
<evidence type="ECO:0000259" key="6">
    <source>
        <dbReference type="PROSITE" id="PS50931"/>
    </source>
</evidence>
<dbReference type="Pfam" id="PF03466">
    <property type="entry name" value="LysR_substrate"/>
    <property type="match status" value="1"/>
</dbReference>
<evidence type="ECO:0000256" key="2">
    <source>
        <dbReference type="ARBA" id="ARBA00023015"/>
    </source>
</evidence>
<dbReference type="PANTHER" id="PTHR30346:SF0">
    <property type="entry name" value="HCA OPERON TRANSCRIPTIONAL ACTIVATOR HCAR"/>
    <property type="match status" value="1"/>
</dbReference>
<dbReference type="PANTHER" id="PTHR30346">
    <property type="entry name" value="TRANSCRIPTIONAL DUAL REGULATOR HCAR-RELATED"/>
    <property type="match status" value="1"/>
</dbReference>
<evidence type="ECO:0000313" key="7">
    <source>
        <dbReference type="EMBL" id="MFC5024555.1"/>
    </source>
</evidence>
<proteinExistence type="inferred from homology"/>
<dbReference type="Gene3D" id="1.10.10.10">
    <property type="entry name" value="Winged helix-like DNA-binding domain superfamily/Winged helix DNA-binding domain"/>
    <property type="match status" value="1"/>
</dbReference>